<dbReference type="PANTHER" id="PTHR47784">
    <property type="entry name" value="STEROL UPTAKE CONTROL PROTEIN 2"/>
    <property type="match status" value="1"/>
</dbReference>
<dbReference type="Pfam" id="PF11951">
    <property type="entry name" value="Fungal_trans_2"/>
    <property type="match status" value="1"/>
</dbReference>
<dbReference type="AlphaFoldDB" id="A0A9W4HTN5"/>
<gene>
    <name evidence="7" type="ORF">POLS_LOCUS5215</name>
</gene>
<protein>
    <recommendedName>
        <fullName evidence="6">Zn(2)-C6 fungal-type domain-containing protein</fullName>
    </recommendedName>
</protein>
<keyword evidence="3" id="KW-0804">Transcription</keyword>
<evidence type="ECO:0000256" key="3">
    <source>
        <dbReference type="ARBA" id="ARBA00023163"/>
    </source>
</evidence>
<sequence>MPSRRSHTKSRKGCLECKRRHVKCDEGIPKCSLCRKRKLECSYPPPNEDADSPQGSSINQDEVEGSATGELPQATRMMEARLFHQYMTSTYHTLAQDGLSANHLSVNIPRLATSFVYLLDGIHALSALHLASIETDNRVSWLDAALRYQSQACSGLGKVLADITTREYEPAFVTSIFIMLFAMGYRVISVDTKPPDPLSLVREIRTLISGPAMLFDKIVKGGFTAKLEHWMHVPDTKESLPDVTNTNTDTSADTNILFRLHANIITSLDRLHTTINTNKGPHHSAYQVTWQQLYQAIEPWPKIGPQGGPLAWPLFLSDEFFTLIQNGDWIARVLFLHYGTAMRLLCHRWYVRDWGRRLVLATLESLEDIPPEWVDTISWIRRAAERED</sequence>
<dbReference type="PANTHER" id="PTHR47784:SF14">
    <property type="entry name" value="ZN(II)2CYS6 TRANSCRIPTION FACTOR (EUROFUNG)"/>
    <property type="match status" value="1"/>
</dbReference>
<dbReference type="Pfam" id="PF00172">
    <property type="entry name" value="Zn_clus"/>
    <property type="match status" value="1"/>
</dbReference>
<dbReference type="PROSITE" id="PS50048">
    <property type="entry name" value="ZN2_CY6_FUNGAL_2"/>
    <property type="match status" value="1"/>
</dbReference>
<dbReference type="Gene3D" id="4.10.240.10">
    <property type="entry name" value="Zn(2)-C6 fungal-type DNA-binding domain"/>
    <property type="match status" value="1"/>
</dbReference>
<dbReference type="GO" id="GO:0008270">
    <property type="term" value="F:zinc ion binding"/>
    <property type="evidence" value="ECO:0007669"/>
    <property type="project" value="InterPro"/>
</dbReference>
<reference evidence="7" key="1">
    <citation type="submission" date="2021-07" db="EMBL/GenBank/DDBJ databases">
        <authorList>
            <person name="Branca A.L. A."/>
        </authorList>
    </citation>
    <scope>NUCLEOTIDE SEQUENCE</scope>
</reference>
<dbReference type="Proteomes" id="UP001153618">
    <property type="component" value="Unassembled WGS sequence"/>
</dbReference>
<dbReference type="GO" id="GO:0003677">
    <property type="term" value="F:DNA binding"/>
    <property type="evidence" value="ECO:0007669"/>
    <property type="project" value="UniProtKB-KW"/>
</dbReference>
<evidence type="ECO:0000256" key="2">
    <source>
        <dbReference type="ARBA" id="ARBA00023125"/>
    </source>
</evidence>
<accession>A0A9W4HTN5</accession>
<dbReference type="InterPro" id="IPR053157">
    <property type="entry name" value="Sterol_Uptake_Regulator"/>
</dbReference>
<dbReference type="EMBL" id="CAJVOS010000027">
    <property type="protein sequence ID" value="CAG8120448.1"/>
    <property type="molecule type" value="Genomic_DNA"/>
</dbReference>
<dbReference type="PROSITE" id="PS00463">
    <property type="entry name" value="ZN2_CY6_FUNGAL_1"/>
    <property type="match status" value="1"/>
</dbReference>
<dbReference type="InterPro" id="IPR036864">
    <property type="entry name" value="Zn2-C6_fun-type_DNA-bd_sf"/>
</dbReference>
<keyword evidence="1" id="KW-0805">Transcription regulation</keyword>
<dbReference type="SUPFAM" id="SSF57701">
    <property type="entry name" value="Zn2/Cys6 DNA-binding domain"/>
    <property type="match status" value="1"/>
</dbReference>
<organism evidence="7 8">
    <name type="scientific">Penicillium olsonii</name>
    <dbReference type="NCBI Taxonomy" id="99116"/>
    <lineage>
        <taxon>Eukaryota</taxon>
        <taxon>Fungi</taxon>
        <taxon>Dikarya</taxon>
        <taxon>Ascomycota</taxon>
        <taxon>Pezizomycotina</taxon>
        <taxon>Eurotiomycetes</taxon>
        <taxon>Eurotiomycetidae</taxon>
        <taxon>Eurotiales</taxon>
        <taxon>Aspergillaceae</taxon>
        <taxon>Penicillium</taxon>
    </lineage>
</organism>
<name>A0A9W4HTN5_PENOL</name>
<evidence type="ECO:0000313" key="8">
    <source>
        <dbReference type="Proteomes" id="UP001153618"/>
    </source>
</evidence>
<evidence type="ECO:0000259" key="6">
    <source>
        <dbReference type="PROSITE" id="PS50048"/>
    </source>
</evidence>
<keyword evidence="4" id="KW-0539">Nucleus</keyword>
<evidence type="ECO:0000256" key="5">
    <source>
        <dbReference type="SAM" id="MobiDB-lite"/>
    </source>
</evidence>
<dbReference type="SMART" id="SM00066">
    <property type="entry name" value="GAL4"/>
    <property type="match status" value="1"/>
</dbReference>
<dbReference type="InterPro" id="IPR021858">
    <property type="entry name" value="Fun_TF"/>
</dbReference>
<proteinExistence type="predicted"/>
<comment type="caution">
    <text evidence="7">The sequence shown here is derived from an EMBL/GenBank/DDBJ whole genome shotgun (WGS) entry which is preliminary data.</text>
</comment>
<dbReference type="CDD" id="cd00067">
    <property type="entry name" value="GAL4"/>
    <property type="match status" value="1"/>
</dbReference>
<evidence type="ECO:0000313" key="7">
    <source>
        <dbReference type="EMBL" id="CAG8120448.1"/>
    </source>
</evidence>
<keyword evidence="2" id="KW-0238">DNA-binding</keyword>
<dbReference type="InterPro" id="IPR001138">
    <property type="entry name" value="Zn2Cys6_DnaBD"/>
</dbReference>
<dbReference type="OrthoDB" id="4937900at2759"/>
<dbReference type="GO" id="GO:0001228">
    <property type="term" value="F:DNA-binding transcription activator activity, RNA polymerase II-specific"/>
    <property type="evidence" value="ECO:0007669"/>
    <property type="project" value="TreeGrafter"/>
</dbReference>
<feature type="domain" description="Zn(2)-C6 fungal-type" evidence="6">
    <location>
        <begin position="13"/>
        <end position="43"/>
    </location>
</feature>
<evidence type="ECO:0000256" key="4">
    <source>
        <dbReference type="ARBA" id="ARBA00023242"/>
    </source>
</evidence>
<evidence type="ECO:0000256" key="1">
    <source>
        <dbReference type="ARBA" id="ARBA00023015"/>
    </source>
</evidence>
<keyword evidence="8" id="KW-1185">Reference proteome</keyword>
<feature type="region of interest" description="Disordered" evidence="5">
    <location>
        <begin position="44"/>
        <end position="68"/>
    </location>
</feature>